<dbReference type="InterPro" id="IPR022637">
    <property type="entry name" value="DNA_polIII_beta_cen"/>
</dbReference>
<comment type="subcellular location">
    <subcellularLocation>
        <location evidence="1 10">Cytoplasm</location>
    </subcellularLocation>
</comment>
<evidence type="ECO:0000256" key="2">
    <source>
        <dbReference type="ARBA" id="ARBA00010752"/>
    </source>
</evidence>
<evidence type="ECO:0000313" key="14">
    <source>
        <dbReference type="EMBL" id="SDU61943.1"/>
    </source>
</evidence>
<dbReference type="PIRSF" id="PIRSF000804">
    <property type="entry name" value="DNA_pol_III_b"/>
    <property type="match status" value="1"/>
</dbReference>
<protein>
    <recommendedName>
        <fullName evidence="3 10">Beta sliding clamp</fullName>
    </recommendedName>
</protein>
<dbReference type="GO" id="GO:0009360">
    <property type="term" value="C:DNA polymerase III complex"/>
    <property type="evidence" value="ECO:0007669"/>
    <property type="project" value="InterPro"/>
</dbReference>
<comment type="function">
    <text evidence="10">Confers DNA tethering and processivity to DNA polymerases and other proteins. Acts as a clamp, forming a ring around DNA (a reaction catalyzed by the clamp-loading complex) which diffuses in an ATP-independent manner freely and bidirectionally along dsDNA. Initially characterized for its ability to contact the catalytic subunit of DNA polymerase III (Pol III), a complex, multichain enzyme responsible for most of the replicative synthesis in bacteria; Pol III exhibits 3'-5' exonuclease proofreading activity. The beta chain is required for initiation of replication as well as for processivity of DNA replication.</text>
</comment>
<dbReference type="AlphaFoldDB" id="A0A1H2K062"/>
<dbReference type="Gene3D" id="3.10.150.10">
    <property type="entry name" value="DNA Polymerase III, subunit A, domain 2"/>
    <property type="match status" value="1"/>
</dbReference>
<comment type="subunit">
    <text evidence="10">Forms a ring-shaped head-to-tail homodimer around DNA.</text>
</comment>
<keyword evidence="8 10" id="KW-0239">DNA-directed DNA polymerase</keyword>
<dbReference type="Pfam" id="PF00712">
    <property type="entry name" value="DNA_pol3_beta"/>
    <property type="match status" value="1"/>
</dbReference>
<dbReference type="SMART" id="SM00480">
    <property type="entry name" value="POL3Bc"/>
    <property type="match status" value="1"/>
</dbReference>
<dbReference type="Gene3D" id="3.70.10.10">
    <property type="match status" value="1"/>
</dbReference>
<evidence type="ECO:0000256" key="9">
    <source>
        <dbReference type="ARBA" id="ARBA00023125"/>
    </source>
</evidence>
<name>A0A1H2K062_9BACT</name>
<reference evidence="15" key="1">
    <citation type="submission" date="2016-10" db="EMBL/GenBank/DDBJ databases">
        <authorList>
            <person name="Varghese N."/>
            <person name="Submissions S."/>
        </authorList>
    </citation>
    <scope>NUCLEOTIDE SEQUENCE [LARGE SCALE GENOMIC DNA]</scope>
    <source>
        <strain evidence="15">DSM 3384</strain>
    </source>
</reference>
<accession>A0A1H2K062</accession>
<evidence type="ECO:0000259" key="13">
    <source>
        <dbReference type="Pfam" id="PF02768"/>
    </source>
</evidence>
<comment type="similarity">
    <text evidence="2 10">Belongs to the beta sliding clamp family.</text>
</comment>
<feature type="domain" description="DNA polymerase III beta sliding clamp C-terminal" evidence="13">
    <location>
        <begin position="257"/>
        <end position="370"/>
    </location>
</feature>
<evidence type="ECO:0000256" key="4">
    <source>
        <dbReference type="ARBA" id="ARBA00022490"/>
    </source>
</evidence>
<dbReference type="Pfam" id="PF02768">
    <property type="entry name" value="DNA_pol3_beta_3"/>
    <property type="match status" value="1"/>
</dbReference>
<dbReference type="GO" id="GO:0008408">
    <property type="term" value="F:3'-5' exonuclease activity"/>
    <property type="evidence" value="ECO:0007669"/>
    <property type="project" value="InterPro"/>
</dbReference>
<dbReference type="NCBIfam" id="TIGR00663">
    <property type="entry name" value="dnan"/>
    <property type="match status" value="1"/>
</dbReference>
<dbReference type="InterPro" id="IPR001001">
    <property type="entry name" value="DNA_polIII_beta"/>
</dbReference>
<dbReference type="GO" id="GO:0003677">
    <property type="term" value="F:DNA binding"/>
    <property type="evidence" value="ECO:0007669"/>
    <property type="project" value="UniProtKB-UniRule"/>
</dbReference>
<dbReference type="InterPro" id="IPR022634">
    <property type="entry name" value="DNA_polIII_beta_N"/>
</dbReference>
<dbReference type="Pfam" id="PF02767">
    <property type="entry name" value="DNA_pol3_beta_2"/>
    <property type="match status" value="1"/>
</dbReference>
<gene>
    <name evidence="14" type="ORF">SAMN04487931_11819</name>
</gene>
<feature type="domain" description="DNA polymerase III beta sliding clamp N-terminal" evidence="11">
    <location>
        <begin position="1"/>
        <end position="117"/>
    </location>
</feature>
<dbReference type="PANTHER" id="PTHR30478">
    <property type="entry name" value="DNA POLYMERASE III SUBUNIT BETA"/>
    <property type="match status" value="1"/>
</dbReference>
<evidence type="ECO:0000256" key="10">
    <source>
        <dbReference type="PIRNR" id="PIRNR000804"/>
    </source>
</evidence>
<evidence type="ECO:0000256" key="5">
    <source>
        <dbReference type="ARBA" id="ARBA00022679"/>
    </source>
</evidence>
<dbReference type="PANTHER" id="PTHR30478:SF0">
    <property type="entry name" value="BETA SLIDING CLAMP"/>
    <property type="match status" value="1"/>
</dbReference>
<keyword evidence="15" id="KW-1185">Reference proteome</keyword>
<evidence type="ECO:0000313" key="15">
    <source>
        <dbReference type="Proteomes" id="UP000199608"/>
    </source>
</evidence>
<evidence type="ECO:0000259" key="12">
    <source>
        <dbReference type="Pfam" id="PF02767"/>
    </source>
</evidence>
<evidence type="ECO:0000259" key="11">
    <source>
        <dbReference type="Pfam" id="PF00712"/>
    </source>
</evidence>
<dbReference type="EMBL" id="FNLL01000018">
    <property type="protein sequence ID" value="SDU61943.1"/>
    <property type="molecule type" value="Genomic_DNA"/>
</dbReference>
<evidence type="ECO:0000256" key="8">
    <source>
        <dbReference type="ARBA" id="ARBA00022932"/>
    </source>
</evidence>
<feature type="domain" description="DNA polymerase III beta sliding clamp central" evidence="12">
    <location>
        <begin position="129"/>
        <end position="249"/>
    </location>
</feature>
<dbReference type="CDD" id="cd00140">
    <property type="entry name" value="beta_clamp"/>
    <property type="match status" value="1"/>
</dbReference>
<organism evidence="14 15">
    <name type="scientific">Desulfobacula phenolica</name>
    <dbReference type="NCBI Taxonomy" id="90732"/>
    <lineage>
        <taxon>Bacteria</taxon>
        <taxon>Pseudomonadati</taxon>
        <taxon>Thermodesulfobacteriota</taxon>
        <taxon>Desulfobacteria</taxon>
        <taxon>Desulfobacterales</taxon>
        <taxon>Desulfobacteraceae</taxon>
        <taxon>Desulfobacula</taxon>
    </lineage>
</organism>
<dbReference type="SUPFAM" id="SSF55979">
    <property type="entry name" value="DNA clamp"/>
    <property type="match status" value="3"/>
</dbReference>
<dbReference type="GO" id="GO:0003887">
    <property type="term" value="F:DNA-directed DNA polymerase activity"/>
    <property type="evidence" value="ECO:0007669"/>
    <property type="project" value="UniProtKB-UniRule"/>
</dbReference>
<evidence type="ECO:0000256" key="7">
    <source>
        <dbReference type="ARBA" id="ARBA00022705"/>
    </source>
</evidence>
<sequence>MKFSFDKKEIVDVLSKIQGLTGRKTNLTITSDILIKAMESGITITANDLETVFLGTYKAEVEKEGILSINSKKFFEIIKEYPENKIFVNEIENRWVEIGEGDSIYHIVSSDYKNFPETPVIENIEFIEIDSKNLKKMVDVSGIVNYSGDEKRIYVMGSLIEKISTDSDEKLRIVSTDSKRLHCCDTTFKGNLHLPDESVIVPKKGLSELNKFIDTGKDDIKVGIKDNYFIFQNKNESIMIKLLEGEFPEYKPVLNYEDMTPIEMDRRMFSTLMKRVSILTSDDYKSVILNFKNNELVVTITNPEIGESKERMMVSYSNEEIKSAFNPKYFIDALSIFEDSIIVVNIKDNKSPCIIKSIDDDKLICVIMAMHIS</sequence>
<evidence type="ECO:0000256" key="3">
    <source>
        <dbReference type="ARBA" id="ARBA00021035"/>
    </source>
</evidence>
<keyword evidence="4 10" id="KW-0963">Cytoplasm</keyword>
<keyword evidence="5 10" id="KW-0808">Transferase</keyword>
<dbReference type="GO" id="GO:0006271">
    <property type="term" value="P:DNA strand elongation involved in DNA replication"/>
    <property type="evidence" value="ECO:0007669"/>
    <property type="project" value="TreeGrafter"/>
</dbReference>
<evidence type="ECO:0000256" key="6">
    <source>
        <dbReference type="ARBA" id="ARBA00022695"/>
    </source>
</evidence>
<dbReference type="RefSeq" id="WP_092238099.1">
    <property type="nucleotide sequence ID" value="NZ_FNLL01000018.1"/>
</dbReference>
<dbReference type="InterPro" id="IPR046938">
    <property type="entry name" value="DNA_clamp_sf"/>
</dbReference>
<dbReference type="GO" id="GO:0005737">
    <property type="term" value="C:cytoplasm"/>
    <property type="evidence" value="ECO:0007669"/>
    <property type="project" value="UniProtKB-SubCell"/>
</dbReference>
<evidence type="ECO:0000256" key="1">
    <source>
        <dbReference type="ARBA" id="ARBA00004496"/>
    </source>
</evidence>
<keyword evidence="9" id="KW-0238">DNA-binding</keyword>
<keyword evidence="6 10" id="KW-0548">Nucleotidyltransferase</keyword>
<dbReference type="InterPro" id="IPR022635">
    <property type="entry name" value="DNA_polIII_beta_C"/>
</dbReference>
<dbReference type="Proteomes" id="UP000199608">
    <property type="component" value="Unassembled WGS sequence"/>
</dbReference>
<proteinExistence type="inferred from homology"/>
<keyword evidence="7 10" id="KW-0235">DNA replication</keyword>